<accession>A0A0C9RRF5</accession>
<dbReference type="Gene3D" id="3.30.160.60">
    <property type="entry name" value="Classic Zinc Finger"/>
    <property type="match status" value="1"/>
</dbReference>
<dbReference type="InterPro" id="IPR013087">
    <property type="entry name" value="Znf_C2H2_type"/>
</dbReference>
<reference evidence="3" key="1">
    <citation type="submission" date="2015-01" db="EMBL/GenBank/DDBJ databases">
        <title>Transcriptome Assembly of Fopius arisanus.</title>
        <authorList>
            <person name="Geib S."/>
        </authorList>
    </citation>
    <scope>NUCLEOTIDE SEQUENCE</scope>
</reference>
<keyword evidence="1" id="KW-0862">Zinc</keyword>
<sequence>GDWWENWDFSASHYQGTLYQSMSRHHCLQCGKSYKRRDHLKRHVNYECGMPNRFRCPHCNQDYRQRGQVWQHIRHLHKNSKMCCIDNETKETFYYSVGNKREEHETCVRKDEN</sequence>
<dbReference type="GO" id="GO:0008270">
    <property type="term" value="F:zinc ion binding"/>
    <property type="evidence" value="ECO:0007669"/>
    <property type="project" value="UniProtKB-KW"/>
</dbReference>
<dbReference type="PROSITE" id="PS00028">
    <property type="entry name" value="ZINC_FINGER_C2H2_1"/>
    <property type="match status" value="1"/>
</dbReference>
<name>A0A0C9RRF5_9HYME</name>
<dbReference type="PROSITE" id="PS50157">
    <property type="entry name" value="ZINC_FINGER_C2H2_2"/>
    <property type="match status" value="2"/>
</dbReference>
<dbReference type="EMBL" id="GBYB01011130">
    <property type="protein sequence ID" value="JAG80897.1"/>
    <property type="molecule type" value="Transcribed_RNA"/>
</dbReference>
<evidence type="ECO:0000259" key="2">
    <source>
        <dbReference type="PROSITE" id="PS50157"/>
    </source>
</evidence>
<organism evidence="3">
    <name type="scientific">Fopius arisanus</name>
    <dbReference type="NCBI Taxonomy" id="64838"/>
    <lineage>
        <taxon>Eukaryota</taxon>
        <taxon>Metazoa</taxon>
        <taxon>Ecdysozoa</taxon>
        <taxon>Arthropoda</taxon>
        <taxon>Hexapoda</taxon>
        <taxon>Insecta</taxon>
        <taxon>Pterygota</taxon>
        <taxon>Neoptera</taxon>
        <taxon>Endopterygota</taxon>
        <taxon>Hymenoptera</taxon>
        <taxon>Apocrita</taxon>
        <taxon>Ichneumonoidea</taxon>
        <taxon>Braconidae</taxon>
        <taxon>Opiinae</taxon>
        <taxon>Fopius</taxon>
    </lineage>
</organism>
<evidence type="ECO:0000256" key="1">
    <source>
        <dbReference type="PROSITE-ProRule" id="PRU00042"/>
    </source>
</evidence>
<dbReference type="SUPFAM" id="SSF57667">
    <property type="entry name" value="beta-beta-alpha zinc fingers"/>
    <property type="match status" value="1"/>
</dbReference>
<proteinExistence type="predicted"/>
<feature type="non-terminal residue" evidence="3">
    <location>
        <position position="1"/>
    </location>
</feature>
<dbReference type="Pfam" id="PF00096">
    <property type="entry name" value="zf-C2H2"/>
    <property type="match status" value="2"/>
</dbReference>
<keyword evidence="1" id="KW-0863">Zinc-finger</keyword>
<gene>
    <name evidence="3" type="primary">lola_19</name>
    <name evidence="3" type="ORF">g.43206</name>
</gene>
<evidence type="ECO:0000313" key="3">
    <source>
        <dbReference type="EMBL" id="JAG80897.1"/>
    </source>
</evidence>
<keyword evidence="1" id="KW-0479">Metal-binding</keyword>
<dbReference type="InterPro" id="IPR036236">
    <property type="entry name" value="Znf_C2H2_sf"/>
</dbReference>
<feature type="domain" description="C2H2-type" evidence="2">
    <location>
        <begin position="25"/>
        <end position="52"/>
    </location>
</feature>
<dbReference type="AlphaFoldDB" id="A0A0C9RRF5"/>
<protein>
    <submittedName>
        <fullName evidence="3">Lola_19 protein</fullName>
    </submittedName>
</protein>
<dbReference type="SMART" id="SM00355">
    <property type="entry name" value="ZnF_C2H2"/>
    <property type="match status" value="2"/>
</dbReference>
<feature type="domain" description="C2H2-type" evidence="2">
    <location>
        <begin position="54"/>
        <end position="82"/>
    </location>
</feature>